<evidence type="ECO:0000313" key="2">
    <source>
        <dbReference type="EMBL" id="KAK8742600.1"/>
    </source>
</evidence>
<accession>A0AAW0XSI3</accession>
<reference evidence="2 3" key="1">
    <citation type="journal article" date="2024" name="BMC Genomics">
        <title>Genome assembly of redclaw crayfish (Cherax quadricarinatus) provides insights into its immune adaptation and hypoxia tolerance.</title>
        <authorList>
            <person name="Liu Z."/>
            <person name="Zheng J."/>
            <person name="Li H."/>
            <person name="Fang K."/>
            <person name="Wang S."/>
            <person name="He J."/>
            <person name="Zhou D."/>
            <person name="Weng S."/>
            <person name="Chi M."/>
            <person name="Gu Z."/>
            <person name="He J."/>
            <person name="Li F."/>
            <person name="Wang M."/>
        </authorList>
    </citation>
    <scope>NUCLEOTIDE SEQUENCE [LARGE SCALE GENOMIC DNA]</scope>
    <source>
        <strain evidence="2">ZL_2023a</strain>
    </source>
</reference>
<evidence type="ECO:0000313" key="3">
    <source>
        <dbReference type="Proteomes" id="UP001445076"/>
    </source>
</evidence>
<feature type="region of interest" description="Disordered" evidence="1">
    <location>
        <begin position="212"/>
        <end position="234"/>
    </location>
</feature>
<dbReference type="EMBL" id="JARKIK010000028">
    <property type="protein sequence ID" value="KAK8742600.1"/>
    <property type="molecule type" value="Genomic_DNA"/>
</dbReference>
<feature type="compositionally biased region" description="Polar residues" evidence="1">
    <location>
        <begin position="178"/>
        <end position="192"/>
    </location>
</feature>
<evidence type="ECO:0000256" key="1">
    <source>
        <dbReference type="SAM" id="MobiDB-lite"/>
    </source>
</evidence>
<dbReference type="PANTHER" id="PTHR31800:SF1">
    <property type="entry name" value="COILED-COIL DOMAIN-CONTAINING PROTEIN 32"/>
    <property type="match status" value="1"/>
</dbReference>
<name>A0AAW0XSI3_CHEQU</name>
<proteinExistence type="predicted"/>
<organism evidence="2 3">
    <name type="scientific">Cherax quadricarinatus</name>
    <name type="common">Australian red claw crayfish</name>
    <dbReference type="NCBI Taxonomy" id="27406"/>
    <lineage>
        <taxon>Eukaryota</taxon>
        <taxon>Metazoa</taxon>
        <taxon>Ecdysozoa</taxon>
        <taxon>Arthropoda</taxon>
        <taxon>Crustacea</taxon>
        <taxon>Multicrustacea</taxon>
        <taxon>Malacostraca</taxon>
        <taxon>Eumalacostraca</taxon>
        <taxon>Eucarida</taxon>
        <taxon>Decapoda</taxon>
        <taxon>Pleocyemata</taxon>
        <taxon>Astacidea</taxon>
        <taxon>Parastacoidea</taxon>
        <taxon>Parastacidae</taxon>
        <taxon>Cherax</taxon>
    </lineage>
</organism>
<feature type="region of interest" description="Disordered" evidence="1">
    <location>
        <begin position="25"/>
        <end position="46"/>
    </location>
</feature>
<dbReference type="Pfam" id="PF14989">
    <property type="entry name" value="CCDC32"/>
    <property type="match status" value="1"/>
</dbReference>
<protein>
    <submittedName>
        <fullName evidence="2">Uncharacterized protein</fullName>
    </submittedName>
</protein>
<sequence>MQCENEDLWGPVASLCTGLATNPLGFEDSFSPAPAESEGDSTQHSADGDYIALEDSSQYLAGLERKLASIQGRADSGRQRESRRLIDALASSRDSHTHQLMNTPNNVGIESEVMELENDRTASITAASVVPQGALCAVIRRVAPDKVALAPEELCRLLEADILGKVHEALEEEAEAPHSTTQQSRTTSVNSTINGVRSADICTLDNEDKKKNVPLAAAKTPCDHKDSSSDEGEK</sequence>
<keyword evidence="3" id="KW-1185">Reference proteome</keyword>
<dbReference type="GO" id="GO:0044782">
    <property type="term" value="P:cilium organization"/>
    <property type="evidence" value="ECO:0007669"/>
    <property type="project" value="TreeGrafter"/>
</dbReference>
<feature type="region of interest" description="Disordered" evidence="1">
    <location>
        <begin position="172"/>
        <end position="192"/>
    </location>
</feature>
<dbReference type="InterPro" id="IPR028039">
    <property type="entry name" value="CCDC32"/>
</dbReference>
<gene>
    <name evidence="2" type="ORF">OTU49_001981</name>
</gene>
<dbReference type="PANTHER" id="PTHR31800">
    <property type="entry name" value="COILED-COIL DOMAIN-CONTAINING PROTEIN 32"/>
    <property type="match status" value="1"/>
</dbReference>
<dbReference type="Proteomes" id="UP001445076">
    <property type="component" value="Unassembled WGS sequence"/>
</dbReference>
<dbReference type="AlphaFoldDB" id="A0AAW0XSI3"/>
<comment type="caution">
    <text evidence="2">The sequence shown here is derived from an EMBL/GenBank/DDBJ whole genome shotgun (WGS) entry which is preliminary data.</text>
</comment>